<dbReference type="EMBL" id="VTPS01000001">
    <property type="protein sequence ID" value="TZE83466.1"/>
    <property type="molecule type" value="Genomic_DNA"/>
</dbReference>
<proteinExistence type="predicted"/>
<keyword evidence="1" id="KW-0812">Transmembrane</keyword>
<dbReference type="InterPro" id="IPR012902">
    <property type="entry name" value="N_methyl_site"/>
</dbReference>
<comment type="caution">
    <text evidence="2">The sequence shown here is derived from an EMBL/GenBank/DDBJ whole genome shotgun (WGS) entry which is preliminary data.</text>
</comment>
<evidence type="ECO:0000313" key="2">
    <source>
        <dbReference type="EMBL" id="TZE83466.1"/>
    </source>
</evidence>
<dbReference type="InterPro" id="IPR045584">
    <property type="entry name" value="Pilin-like"/>
</dbReference>
<reference evidence="2 3" key="1">
    <citation type="submission" date="2019-08" db="EMBL/GenBank/DDBJ databases">
        <title>Calorimonas adulescens gen. nov., sp. nov., an anaerobic thermophilic bacterium from Sakhalin hot spring.</title>
        <authorList>
            <person name="Khomyakova M.A."/>
            <person name="Merkel A.Y."/>
            <person name="Novikov A."/>
            <person name="Bonch-Osmolovskaya E.A."/>
            <person name="Slobodkin A.I."/>
        </authorList>
    </citation>
    <scope>NUCLEOTIDE SEQUENCE [LARGE SCALE GENOMIC DNA]</scope>
    <source>
        <strain evidence="2 3">A05MB</strain>
    </source>
</reference>
<dbReference type="SUPFAM" id="SSF54523">
    <property type="entry name" value="Pili subunits"/>
    <property type="match status" value="1"/>
</dbReference>
<evidence type="ECO:0000256" key="1">
    <source>
        <dbReference type="SAM" id="Phobius"/>
    </source>
</evidence>
<gene>
    <name evidence="2" type="ORF">FWJ32_00845</name>
</gene>
<name>A0A5D8QHW0_9THEO</name>
<feature type="transmembrane region" description="Helical" evidence="1">
    <location>
        <begin position="12"/>
        <end position="37"/>
    </location>
</feature>
<dbReference type="Pfam" id="PF07963">
    <property type="entry name" value="N_methyl"/>
    <property type="match status" value="1"/>
</dbReference>
<keyword evidence="3" id="KW-1185">Reference proteome</keyword>
<evidence type="ECO:0000313" key="3">
    <source>
        <dbReference type="Proteomes" id="UP000322976"/>
    </source>
</evidence>
<dbReference type="Proteomes" id="UP000322976">
    <property type="component" value="Unassembled WGS sequence"/>
</dbReference>
<dbReference type="Gene3D" id="3.30.700.10">
    <property type="entry name" value="Glycoprotein, Type 4 Pilin"/>
    <property type="match status" value="1"/>
</dbReference>
<protein>
    <submittedName>
        <fullName evidence="2">Type II secretion system protein</fullName>
    </submittedName>
</protein>
<sequence length="153" mass="16957">MGMGAKMKRRDGFTLIEILAVVAIMSVVAIVATSLFYTGSNTYIKSEKSMEIKQNVRSAMEAITSDIKRTGDASKIYVKDITRSGKTYKALYVGDNVYYYDDSKKSICMNNNNGQELANEIDSFTFSIDGRKITVIITGTDGFTLNNVVFLPK</sequence>
<accession>A0A5D8QHW0</accession>
<dbReference type="AlphaFoldDB" id="A0A5D8QHW0"/>
<keyword evidence="1" id="KW-1133">Transmembrane helix</keyword>
<dbReference type="NCBIfam" id="TIGR02532">
    <property type="entry name" value="IV_pilin_GFxxxE"/>
    <property type="match status" value="1"/>
</dbReference>
<keyword evidence="1" id="KW-0472">Membrane</keyword>
<organism evidence="2 3">
    <name type="scientific">Calorimonas adulescens</name>
    <dbReference type="NCBI Taxonomy" id="2606906"/>
    <lineage>
        <taxon>Bacteria</taxon>
        <taxon>Bacillati</taxon>
        <taxon>Bacillota</taxon>
        <taxon>Clostridia</taxon>
        <taxon>Thermoanaerobacterales</taxon>
        <taxon>Thermoanaerobacteraceae</taxon>
        <taxon>Calorimonas</taxon>
    </lineage>
</organism>